<proteinExistence type="inferred from homology"/>
<dbReference type="GO" id="GO:0003774">
    <property type="term" value="F:cytoskeletal motor activity"/>
    <property type="evidence" value="ECO:0007669"/>
    <property type="project" value="InterPro"/>
</dbReference>
<dbReference type="InterPro" id="IPR001624">
    <property type="entry name" value="FliE"/>
</dbReference>
<keyword evidence="6" id="KW-0969">Cilium</keyword>
<feature type="compositionally biased region" description="Low complexity" evidence="5">
    <location>
        <begin position="22"/>
        <end position="38"/>
    </location>
</feature>
<evidence type="ECO:0000313" key="7">
    <source>
        <dbReference type="Proteomes" id="UP000295304"/>
    </source>
</evidence>
<keyword evidence="6" id="KW-0282">Flagellum</keyword>
<evidence type="ECO:0000256" key="1">
    <source>
        <dbReference type="ARBA" id="ARBA00004117"/>
    </source>
</evidence>
<dbReference type="RefSeq" id="WP_132938774.1">
    <property type="nucleotide sequence ID" value="NZ_CP119676.1"/>
</dbReference>
<keyword evidence="3 4" id="KW-0975">Bacterial flagellum</keyword>
<dbReference type="PANTHER" id="PTHR34653:SF1">
    <property type="entry name" value="FLAGELLAR HOOK-BASAL BODY COMPLEX PROTEIN FLIE"/>
    <property type="match status" value="1"/>
</dbReference>
<evidence type="ECO:0000256" key="2">
    <source>
        <dbReference type="ARBA" id="ARBA00009272"/>
    </source>
</evidence>
<dbReference type="EMBL" id="SLZW01000004">
    <property type="protein sequence ID" value="TCS63036.1"/>
    <property type="molecule type" value="Genomic_DNA"/>
</dbReference>
<comment type="caution">
    <text evidence="6">The sequence shown here is derived from an EMBL/GenBank/DDBJ whole genome shotgun (WGS) entry which is preliminary data.</text>
</comment>
<dbReference type="Pfam" id="PF02049">
    <property type="entry name" value="FliE"/>
    <property type="match status" value="1"/>
</dbReference>
<dbReference type="HAMAP" id="MF_00724">
    <property type="entry name" value="FliE"/>
    <property type="match status" value="1"/>
</dbReference>
<dbReference type="Proteomes" id="UP000295304">
    <property type="component" value="Unassembled WGS sequence"/>
</dbReference>
<feature type="region of interest" description="Disordered" evidence="5">
    <location>
        <begin position="20"/>
        <end position="43"/>
    </location>
</feature>
<sequence>MAVTGAGTIANAINAYTQTARSASSGTSGPSGGISPSADKPKDGTFASLVKGAIDQAVQIGQKGEQASIAAIRDRADVTQVVTAVSEAELTLQTVVSVRDKVVDAYKEILRMPI</sequence>
<evidence type="ECO:0000256" key="4">
    <source>
        <dbReference type="HAMAP-Rule" id="MF_00724"/>
    </source>
</evidence>
<evidence type="ECO:0000313" key="6">
    <source>
        <dbReference type="EMBL" id="TCS63036.1"/>
    </source>
</evidence>
<organism evidence="6 7">
    <name type="scientific">Varunaivibrio sulfuroxidans</name>
    <dbReference type="NCBI Taxonomy" id="1773489"/>
    <lineage>
        <taxon>Bacteria</taxon>
        <taxon>Pseudomonadati</taxon>
        <taxon>Pseudomonadota</taxon>
        <taxon>Alphaproteobacteria</taxon>
        <taxon>Rhodospirillales</taxon>
        <taxon>Magnetovibrionaceae</taxon>
        <taxon>Varunaivibrio</taxon>
    </lineage>
</organism>
<dbReference type="OrthoDB" id="8481852at2"/>
<keyword evidence="7" id="KW-1185">Reference proteome</keyword>
<accession>A0A4R3JCX2</accession>
<dbReference type="GO" id="GO:0005198">
    <property type="term" value="F:structural molecule activity"/>
    <property type="evidence" value="ECO:0007669"/>
    <property type="project" value="InterPro"/>
</dbReference>
<evidence type="ECO:0000256" key="5">
    <source>
        <dbReference type="SAM" id="MobiDB-lite"/>
    </source>
</evidence>
<protein>
    <recommendedName>
        <fullName evidence="4">Flagellar hook-basal body complex protein FliE</fullName>
    </recommendedName>
</protein>
<dbReference type="GO" id="GO:0009425">
    <property type="term" value="C:bacterial-type flagellum basal body"/>
    <property type="evidence" value="ECO:0007669"/>
    <property type="project" value="UniProtKB-SubCell"/>
</dbReference>
<keyword evidence="6" id="KW-0966">Cell projection</keyword>
<comment type="subcellular location">
    <subcellularLocation>
        <location evidence="1 4">Bacterial flagellum basal body</location>
    </subcellularLocation>
</comment>
<name>A0A4R3JCX2_9PROT</name>
<dbReference type="PANTHER" id="PTHR34653">
    <property type="match status" value="1"/>
</dbReference>
<dbReference type="GO" id="GO:0071973">
    <property type="term" value="P:bacterial-type flagellum-dependent cell motility"/>
    <property type="evidence" value="ECO:0007669"/>
    <property type="project" value="InterPro"/>
</dbReference>
<gene>
    <name evidence="4" type="primary">fliE</name>
    <name evidence="6" type="ORF">EDD55_104127</name>
</gene>
<reference evidence="6 7" key="1">
    <citation type="submission" date="2019-03" db="EMBL/GenBank/DDBJ databases">
        <title>Genomic Encyclopedia of Type Strains, Phase IV (KMG-IV): sequencing the most valuable type-strain genomes for metagenomic binning, comparative biology and taxonomic classification.</title>
        <authorList>
            <person name="Goeker M."/>
        </authorList>
    </citation>
    <scope>NUCLEOTIDE SEQUENCE [LARGE SCALE GENOMIC DNA]</scope>
    <source>
        <strain evidence="6 7">DSM 101688</strain>
    </source>
</reference>
<comment type="similarity">
    <text evidence="2 4">Belongs to the FliE family.</text>
</comment>
<dbReference type="PRINTS" id="PR01006">
    <property type="entry name" value="FLGHOOKFLIE"/>
</dbReference>
<evidence type="ECO:0000256" key="3">
    <source>
        <dbReference type="ARBA" id="ARBA00023143"/>
    </source>
</evidence>
<dbReference type="AlphaFoldDB" id="A0A4R3JCX2"/>